<dbReference type="PANTHER" id="PTHR31635:SF196">
    <property type="entry name" value="REVERSE TRANSCRIPTASE DOMAIN-CONTAINING PROTEIN-RELATED"/>
    <property type="match status" value="1"/>
</dbReference>
<reference evidence="1" key="1">
    <citation type="submission" date="2017-07" db="EMBL/GenBank/DDBJ databases">
        <authorList>
            <person name="Mikheyev A."/>
            <person name="Grau M."/>
        </authorList>
    </citation>
    <scope>NUCLEOTIDE SEQUENCE</scope>
    <source>
        <tissue evidence="1">Venom_gland</tissue>
    </source>
</reference>
<dbReference type="AlphaFoldDB" id="A0A2D4HSL6"/>
<name>A0A2D4HSL6_MICLE</name>
<sequence>MKVPRWLSTMEAMIHPNRLDIRKMVNHSELLDNQGKLKSNQELKQKGIIIDWWPYLQIQNRYKKDLDEFGFDKGQNQLDKILIGPEQKFISKAYKYLLDFKMEEEMVKSAMIAWVQNFGYNIDLEEWEKLWSVNYKSTTSSSYKENLYKMFLAPTRLVKIYPNTSPK</sequence>
<proteinExistence type="predicted"/>
<accession>A0A2D4HSL6</accession>
<protein>
    <submittedName>
        <fullName evidence="1">Uncharacterized protein</fullName>
    </submittedName>
</protein>
<dbReference type="PANTHER" id="PTHR31635">
    <property type="entry name" value="REVERSE TRANSCRIPTASE DOMAIN-CONTAINING PROTEIN-RELATED"/>
    <property type="match status" value="1"/>
</dbReference>
<reference evidence="1" key="2">
    <citation type="submission" date="2017-11" db="EMBL/GenBank/DDBJ databases">
        <title>Coralsnake Venomics: Analyses of Venom Gland Transcriptomes and Proteomes of Six Brazilian Taxa.</title>
        <authorList>
            <person name="Aird S.D."/>
            <person name="Jorge da Silva N."/>
            <person name="Qiu L."/>
            <person name="Villar-Briones A."/>
            <person name="Aparecida-Saddi V."/>
            <person name="Campos-Telles M.P."/>
            <person name="Grau M."/>
            <person name="Mikheyev A.S."/>
        </authorList>
    </citation>
    <scope>NUCLEOTIDE SEQUENCE</scope>
    <source>
        <tissue evidence="1">Venom_gland</tissue>
    </source>
</reference>
<evidence type="ECO:0000313" key="1">
    <source>
        <dbReference type="EMBL" id="LAA74961.1"/>
    </source>
</evidence>
<organism evidence="1">
    <name type="scientific">Micrurus lemniscatus lemniscatus</name>
    <dbReference type="NCBI Taxonomy" id="129467"/>
    <lineage>
        <taxon>Eukaryota</taxon>
        <taxon>Metazoa</taxon>
        <taxon>Chordata</taxon>
        <taxon>Craniata</taxon>
        <taxon>Vertebrata</taxon>
        <taxon>Euteleostomi</taxon>
        <taxon>Lepidosauria</taxon>
        <taxon>Squamata</taxon>
        <taxon>Bifurcata</taxon>
        <taxon>Unidentata</taxon>
        <taxon>Episquamata</taxon>
        <taxon>Toxicofera</taxon>
        <taxon>Serpentes</taxon>
        <taxon>Colubroidea</taxon>
        <taxon>Elapidae</taxon>
        <taxon>Elapinae</taxon>
        <taxon>Micrurus</taxon>
    </lineage>
</organism>
<dbReference type="EMBL" id="IACK01056472">
    <property type="protein sequence ID" value="LAA74961.1"/>
    <property type="molecule type" value="Transcribed_RNA"/>
</dbReference>